<proteinExistence type="predicted"/>
<gene>
    <name evidence="5" type="ORF">AMTR_s00002p00265060</name>
</gene>
<evidence type="ECO:0000256" key="1">
    <source>
        <dbReference type="ARBA" id="ARBA00023015"/>
    </source>
</evidence>
<dbReference type="GO" id="GO:0005634">
    <property type="term" value="C:nucleus"/>
    <property type="evidence" value="ECO:0000318"/>
    <property type="project" value="GO_Central"/>
</dbReference>
<evidence type="ECO:0000256" key="3">
    <source>
        <dbReference type="SAM" id="Coils"/>
    </source>
</evidence>
<evidence type="ECO:0000256" key="2">
    <source>
        <dbReference type="ARBA" id="ARBA00023163"/>
    </source>
</evidence>
<dbReference type="CDD" id="cd11393">
    <property type="entry name" value="bHLH_AtbHLH_like"/>
    <property type="match status" value="1"/>
</dbReference>
<keyword evidence="1" id="KW-0805">Transcription regulation</keyword>
<dbReference type="SMART" id="SM00353">
    <property type="entry name" value="HLH"/>
    <property type="match status" value="1"/>
</dbReference>
<dbReference type="Gene3D" id="4.10.280.10">
    <property type="entry name" value="Helix-loop-helix DNA-binding domain"/>
    <property type="match status" value="1"/>
</dbReference>
<dbReference type="GO" id="GO:0000976">
    <property type="term" value="F:transcription cis-regulatory region binding"/>
    <property type="evidence" value="ECO:0000318"/>
    <property type="project" value="GO_Central"/>
</dbReference>
<dbReference type="InterPro" id="IPR011598">
    <property type="entry name" value="bHLH_dom"/>
</dbReference>
<dbReference type="OMA" id="NMNKRMV"/>
<dbReference type="GO" id="GO:0046983">
    <property type="term" value="F:protein dimerization activity"/>
    <property type="evidence" value="ECO:0007669"/>
    <property type="project" value="InterPro"/>
</dbReference>
<dbReference type="InterPro" id="IPR044658">
    <property type="entry name" value="bHLH92/bHLH041-like"/>
</dbReference>
<dbReference type="InterPro" id="IPR036638">
    <property type="entry name" value="HLH_DNA-bd_sf"/>
</dbReference>
<accession>W1P1G7</accession>
<dbReference type="HOGENOM" id="CLU_080571_0_0_1"/>
<keyword evidence="3" id="KW-0175">Coiled coil</keyword>
<evidence type="ECO:0000259" key="4">
    <source>
        <dbReference type="PROSITE" id="PS50888"/>
    </source>
</evidence>
<dbReference type="Gramene" id="ERN01416">
    <property type="protein sequence ID" value="ERN01416"/>
    <property type="gene ID" value="AMTR_s00002p00265060"/>
</dbReference>
<reference evidence="6" key="1">
    <citation type="journal article" date="2013" name="Science">
        <title>The Amborella genome and the evolution of flowering plants.</title>
        <authorList>
            <consortium name="Amborella Genome Project"/>
        </authorList>
    </citation>
    <scope>NUCLEOTIDE SEQUENCE [LARGE SCALE GENOMIC DNA]</scope>
</reference>
<evidence type="ECO:0000313" key="6">
    <source>
        <dbReference type="Proteomes" id="UP000017836"/>
    </source>
</evidence>
<name>W1P1G7_AMBTC</name>
<dbReference type="eggNOG" id="ENOG502S1P8">
    <property type="taxonomic scope" value="Eukaryota"/>
</dbReference>
<dbReference type="PANTHER" id="PTHR46665:SF6">
    <property type="entry name" value="TRANSCRIPTION FACTOR BHLH92"/>
    <property type="match status" value="1"/>
</dbReference>
<feature type="coiled-coil region" evidence="3">
    <location>
        <begin position="98"/>
        <end position="125"/>
    </location>
</feature>
<organism evidence="5 6">
    <name type="scientific">Amborella trichopoda</name>
    <dbReference type="NCBI Taxonomy" id="13333"/>
    <lineage>
        <taxon>Eukaryota</taxon>
        <taxon>Viridiplantae</taxon>
        <taxon>Streptophyta</taxon>
        <taxon>Embryophyta</taxon>
        <taxon>Tracheophyta</taxon>
        <taxon>Spermatophyta</taxon>
        <taxon>Magnoliopsida</taxon>
        <taxon>Amborellales</taxon>
        <taxon>Amborellaceae</taxon>
        <taxon>Amborella</taxon>
    </lineage>
</organism>
<evidence type="ECO:0000313" key="5">
    <source>
        <dbReference type="EMBL" id="ERN01416.1"/>
    </source>
</evidence>
<feature type="domain" description="BHLH" evidence="4">
    <location>
        <begin position="59"/>
        <end position="108"/>
    </location>
</feature>
<protein>
    <recommendedName>
        <fullName evidence="4">BHLH domain-containing protein</fullName>
    </recommendedName>
</protein>
<dbReference type="PROSITE" id="PS50888">
    <property type="entry name" value="BHLH"/>
    <property type="match status" value="1"/>
</dbReference>
<dbReference type="PANTHER" id="PTHR46665">
    <property type="entry name" value="TRANSCRIPTION FACTOR BHLH041-RELATED-RELATED"/>
    <property type="match status" value="1"/>
</dbReference>
<dbReference type="AlphaFoldDB" id="W1P1G7"/>
<sequence length="216" mass="24730">MCDDACYQLHLNGAFAPYTGIFLARKTGLSGTRNLNKRMIELLRAIWASNNSGAGSLESQSHRHMMKERQRREKMKQSYLLLHSMLPPRSKNDQASIVQQATIELQNLQNLKNELQRRNHDLNERLIGKRPITEEEKNNEFVNIKLKVGNPSCGIDSMIAALQSLKSMGLSTRAIRSQFSELEFEATIEVENKLEVREVEKAVETALMEAEKCRWD</sequence>
<dbReference type="InterPro" id="IPR045239">
    <property type="entry name" value="bHLH95_bHLH"/>
</dbReference>
<dbReference type="Proteomes" id="UP000017836">
    <property type="component" value="Unassembled WGS sequence"/>
</dbReference>
<dbReference type="Pfam" id="PF00010">
    <property type="entry name" value="HLH"/>
    <property type="match status" value="1"/>
</dbReference>
<keyword evidence="2" id="KW-0804">Transcription</keyword>
<dbReference type="EMBL" id="KI394767">
    <property type="protein sequence ID" value="ERN01416.1"/>
    <property type="molecule type" value="Genomic_DNA"/>
</dbReference>
<keyword evidence="6" id="KW-1185">Reference proteome</keyword>
<dbReference type="SUPFAM" id="SSF47459">
    <property type="entry name" value="HLH, helix-loop-helix DNA-binding domain"/>
    <property type="match status" value="1"/>
</dbReference>